<dbReference type="EMBL" id="MU806125">
    <property type="protein sequence ID" value="KAJ3839487.1"/>
    <property type="molecule type" value="Genomic_DNA"/>
</dbReference>
<feature type="transmembrane region" description="Helical" evidence="2">
    <location>
        <begin position="69"/>
        <end position="92"/>
    </location>
</feature>
<reference evidence="3" key="1">
    <citation type="submission" date="2022-08" db="EMBL/GenBank/DDBJ databases">
        <authorList>
            <consortium name="DOE Joint Genome Institute"/>
            <person name="Min B."/>
            <person name="Riley R."/>
            <person name="Sierra-Patev S."/>
            <person name="Naranjo-Ortiz M."/>
            <person name="Looney B."/>
            <person name="Konkel Z."/>
            <person name="Slot J.C."/>
            <person name="Sakamoto Y."/>
            <person name="Steenwyk J.L."/>
            <person name="Rokas A."/>
            <person name="Carro J."/>
            <person name="Camarero S."/>
            <person name="Ferreira P."/>
            <person name="Molpeceres G."/>
            <person name="Ruiz-Duenas F.J."/>
            <person name="Serrano A."/>
            <person name="Henrissat B."/>
            <person name="Drula E."/>
            <person name="Hughes K.W."/>
            <person name="Mata J.L."/>
            <person name="Ishikawa N.K."/>
            <person name="Vargas-Isla R."/>
            <person name="Ushijima S."/>
            <person name="Smith C.A."/>
            <person name="Ahrendt S."/>
            <person name="Andreopoulos W."/>
            <person name="He G."/>
            <person name="Labutti K."/>
            <person name="Lipzen A."/>
            <person name="Ng V."/>
            <person name="Sandor L."/>
            <person name="Barry K."/>
            <person name="Martinez A.T."/>
            <person name="Xiao Y."/>
            <person name="Gibbons J.G."/>
            <person name="Terashima K."/>
            <person name="Hibbett D.S."/>
            <person name="Grigoriev I.V."/>
        </authorList>
    </citation>
    <scope>NUCLEOTIDE SEQUENCE</scope>
    <source>
        <strain evidence="3">TFB9207</strain>
    </source>
</reference>
<feature type="transmembrane region" description="Helical" evidence="2">
    <location>
        <begin position="152"/>
        <end position="176"/>
    </location>
</feature>
<evidence type="ECO:0000313" key="3">
    <source>
        <dbReference type="EMBL" id="KAJ3839487.1"/>
    </source>
</evidence>
<gene>
    <name evidence="3" type="ORF">F5878DRAFT_118435</name>
</gene>
<organism evidence="3 4">
    <name type="scientific">Lentinula raphanica</name>
    <dbReference type="NCBI Taxonomy" id="153919"/>
    <lineage>
        <taxon>Eukaryota</taxon>
        <taxon>Fungi</taxon>
        <taxon>Dikarya</taxon>
        <taxon>Basidiomycota</taxon>
        <taxon>Agaricomycotina</taxon>
        <taxon>Agaricomycetes</taxon>
        <taxon>Agaricomycetidae</taxon>
        <taxon>Agaricales</taxon>
        <taxon>Marasmiineae</taxon>
        <taxon>Omphalotaceae</taxon>
        <taxon>Lentinula</taxon>
    </lineage>
</organism>
<proteinExistence type="predicted"/>
<keyword evidence="2" id="KW-1133">Transmembrane helix</keyword>
<name>A0AA38UF54_9AGAR</name>
<keyword evidence="4" id="KW-1185">Reference proteome</keyword>
<keyword evidence="2" id="KW-0812">Transmembrane</keyword>
<protein>
    <submittedName>
        <fullName evidence="3">Uncharacterized protein</fullName>
    </submittedName>
</protein>
<dbReference type="Proteomes" id="UP001163846">
    <property type="component" value="Unassembled WGS sequence"/>
</dbReference>
<sequence>MWLGGVNGLAYISGDGIVVWRSWAVWDGKRSVLILPVFCLFGTVAIFITSSTLRTIAYVYPSIIEPNSLFGSLTIAGYTASIATNFTSTVLIGIKAYQHHKFMNTLGMSSTMVVKILLLLTESGVLYIAFQIVNLCLAFLDNGYLSDSSFNIASHVWGVIMNFVAAMYPTIIILIVHHNNSLSHPRSTQVFSQTHISFARSPPANSIEGLESHELESALDERAQSVHPERKSVEHGISK</sequence>
<feature type="transmembrane region" description="Helical" evidence="2">
    <location>
        <begin position="113"/>
        <end position="140"/>
    </location>
</feature>
<accession>A0AA38UF54</accession>
<comment type="caution">
    <text evidence="3">The sequence shown here is derived from an EMBL/GenBank/DDBJ whole genome shotgun (WGS) entry which is preliminary data.</text>
</comment>
<dbReference type="AlphaFoldDB" id="A0AA38UF54"/>
<evidence type="ECO:0000313" key="4">
    <source>
        <dbReference type="Proteomes" id="UP001163846"/>
    </source>
</evidence>
<evidence type="ECO:0000256" key="1">
    <source>
        <dbReference type="SAM" id="MobiDB-lite"/>
    </source>
</evidence>
<keyword evidence="2" id="KW-0472">Membrane</keyword>
<evidence type="ECO:0000256" key="2">
    <source>
        <dbReference type="SAM" id="Phobius"/>
    </source>
</evidence>
<feature type="transmembrane region" description="Helical" evidence="2">
    <location>
        <begin position="31"/>
        <end position="49"/>
    </location>
</feature>
<feature type="region of interest" description="Disordered" evidence="1">
    <location>
        <begin position="220"/>
        <end position="239"/>
    </location>
</feature>